<dbReference type="SMART" id="SM00065">
    <property type="entry name" value="GAF"/>
    <property type="match status" value="1"/>
</dbReference>
<feature type="domain" description="ANTAR" evidence="3">
    <location>
        <begin position="202"/>
        <end position="263"/>
    </location>
</feature>
<dbReference type="RefSeq" id="WP_221493384.1">
    <property type="nucleotide sequence ID" value="NZ_JACHMQ010000001.1"/>
</dbReference>
<evidence type="ECO:0000256" key="2">
    <source>
        <dbReference type="ARBA" id="ARBA00023163"/>
    </source>
</evidence>
<dbReference type="EMBL" id="JACHMQ010000001">
    <property type="protein sequence ID" value="MBB6399495.1"/>
    <property type="molecule type" value="Genomic_DNA"/>
</dbReference>
<proteinExistence type="predicted"/>
<dbReference type="InterPro" id="IPR012074">
    <property type="entry name" value="GAF_ANTAR"/>
</dbReference>
<evidence type="ECO:0000256" key="1">
    <source>
        <dbReference type="ARBA" id="ARBA00023015"/>
    </source>
</evidence>
<dbReference type="Pfam" id="PF03861">
    <property type="entry name" value="ANTAR"/>
    <property type="match status" value="1"/>
</dbReference>
<gene>
    <name evidence="4" type="ORF">BKA00_006409</name>
</gene>
<evidence type="ECO:0000313" key="4">
    <source>
        <dbReference type="EMBL" id="MBB6399495.1"/>
    </source>
</evidence>
<accession>A0A7X0L2E4</accession>
<evidence type="ECO:0000313" key="5">
    <source>
        <dbReference type="Proteomes" id="UP000546324"/>
    </source>
</evidence>
<dbReference type="PIRSF" id="PIRSF036625">
    <property type="entry name" value="GAF_ANTAR"/>
    <property type="match status" value="1"/>
</dbReference>
<reference evidence="4 5" key="1">
    <citation type="submission" date="2020-08" db="EMBL/GenBank/DDBJ databases">
        <title>Sequencing the genomes of 1000 actinobacteria strains.</title>
        <authorList>
            <person name="Klenk H.-P."/>
        </authorList>
    </citation>
    <scope>NUCLEOTIDE SEQUENCE [LARGE SCALE GENOMIC DNA]</scope>
    <source>
        <strain evidence="4 5">DSM 43675</strain>
    </source>
</reference>
<dbReference type="InterPro" id="IPR005561">
    <property type="entry name" value="ANTAR"/>
</dbReference>
<dbReference type="Gene3D" id="3.30.450.40">
    <property type="match status" value="1"/>
</dbReference>
<dbReference type="SUPFAM" id="SSF55781">
    <property type="entry name" value="GAF domain-like"/>
    <property type="match status" value="1"/>
</dbReference>
<organism evidence="4 5">
    <name type="scientific">Actinomadura coerulea</name>
    <dbReference type="NCBI Taxonomy" id="46159"/>
    <lineage>
        <taxon>Bacteria</taxon>
        <taxon>Bacillati</taxon>
        <taxon>Actinomycetota</taxon>
        <taxon>Actinomycetes</taxon>
        <taxon>Streptosporangiales</taxon>
        <taxon>Thermomonosporaceae</taxon>
        <taxon>Actinomadura</taxon>
    </lineage>
</organism>
<protein>
    <submittedName>
        <fullName evidence="4">GAF domain-containing protein</fullName>
    </submittedName>
</protein>
<name>A0A7X0L2E4_9ACTN</name>
<dbReference type="SMART" id="SM01012">
    <property type="entry name" value="ANTAR"/>
    <property type="match status" value="1"/>
</dbReference>
<dbReference type="PROSITE" id="PS50921">
    <property type="entry name" value="ANTAR"/>
    <property type="match status" value="1"/>
</dbReference>
<comment type="caution">
    <text evidence="4">The sequence shown here is derived from an EMBL/GenBank/DDBJ whole genome shotgun (WGS) entry which is preliminary data.</text>
</comment>
<sequence>MTDYVSDVLGYRLRVGMAAAGDRQGESTSRAERLDELSIALEEFHELLDNDEGLDAALNRLVAMVQRTIGDASVVSVTVVADGRVFTAAATDEAVIAIDRDQYAAGDGPCLRAAAERRTIRVTLPEARDRWPNFARAAEVAGMHAYLSAPLVLDRGEGGDSDVVGALNLYGREHTAFDALDEALITLFAAAASTAIVTARRYLHFRDLAEQMKTALISRAEIDQAKGVLMAAHGLTAEQAFEVLRRQSQDTNTKLRDVARALLASLSAAAEPRDSSRLGG</sequence>
<dbReference type="InterPro" id="IPR036388">
    <property type="entry name" value="WH-like_DNA-bd_sf"/>
</dbReference>
<dbReference type="Pfam" id="PF13185">
    <property type="entry name" value="GAF_2"/>
    <property type="match status" value="1"/>
</dbReference>
<keyword evidence="5" id="KW-1185">Reference proteome</keyword>
<dbReference type="GO" id="GO:0003723">
    <property type="term" value="F:RNA binding"/>
    <property type="evidence" value="ECO:0007669"/>
    <property type="project" value="InterPro"/>
</dbReference>
<dbReference type="InterPro" id="IPR029016">
    <property type="entry name" value="GAF-like_dom_sf"/>
</dbReference>
<dbReference type="InterPro" id="IPR003018">
    <property type="entry name" value="GAF"/>
</dbReference>
<evidence type="ECO:0000259" key="3">
    <source>
        <dbReference type="PROSITE" id="PS50921"/>
    </source>
</evidence>
<keyword evidence="1" id="KW-0805">Transcription regulation</keyword>
<keyword evidence="2" id="KW-0804">Transcription</keyword>
<dbReference type="AlphaFoldDB" id="A0A7X0L2E4"/>
<dbReference type="Proteomes" id="UP000546324">
    <property type="component" value="Unassembled WGS sequence"/>
</dbReference>
<dbReference type="Gene3D" id="1.10.10.10">
    <property type="entry name" value="Winged helix-like DNA-binding domain superfamily/Winged helix DNA-binding domain"/>
    <property type="match status" value="1"/>
</dbReference>